<evidence type="ECO:0000256" key="1">
    <source>
        <dbReference type="ARBA" id="ARBA00022729"/>
    </source>
</evidence>
<dbReference type="InterPro" id="IPR029051">
    <property type="entry name" value="DUF4352"/>
</dbReference>
<organism evidence="4 5">
    <name type="scientific">Mycobacterium gordonae</name>
    <dbReference type="NCBI Taxonomy" id="1778"/>
    <lineage>
        <taxon>Bacteria</taxon>
        <taxon>Bacillati</taxon>
        <taxon>Actinomycetota</taxon>
        <taxon>Actinomycetes</taxon>
        <taxon>Mycobacteriales</taxon>
        <taxon>Mycobacteriaceae</taxon>
        <taxon>Mycobacterium</taxon>
    </lineage>
</organism>
<evidence type="ECO:0000313" key="4">
    <source>
        <dbReference type="EMBL" id="KQH78674.1"/>
    </source>
</evidence>
<dbReference type="RefSeq" id="WP_055578421.1">
    <property type="nucleotide sequence ID" value="NZ_LKTM01000179.1"/>
</dbReference>
<name>A0A0Q2LSF1_MYCGO</name>
<keyword evidence="1 2" id="KW-0732">Signal</keyword>
<accession>A0A0Q2LSF1</accession>
<comment type="caution">
    <text evidence="4">The sequence shown here is derived from an EMBL/GenBank/DDBJ whole genome shotgun (WGS) entry which is preliminary data.</text>
</comment>
<dbReference type="PROSITE" id="PS51257">
    <property type="entry name" value="PROKAR_LIPOPROTEIN"/>
    <property type="match status" value="1"/>
</dbReference>
<feature type="chain" id="PRO_5039630814" description="DUF4352 domain-containing protein" evidence="2">
    <location>
        <begin position="22"/>
        <end position="151"/>
    </location>
</feature>
<proteinExistence type="predicted"/>
<evidence type="ECO:0000313" key="5">
    <source>
        <dbReference type="Proteomes" id="UP000051677"/>
    </source>
</evidence>
<evidence type="ECO:0000256" key="2">
    <source>
        <dbReference type="SAM" id="SignalP"/>
    </source>
</evidence>
<gene>
    <name evidence="4" type="ORF">AO501_32390</name>
</gene>
<dbReference type="Proteomes" id="UP000051677">
    <property type="component" value="Unassembled WGS sequence"/>
</dbReference>
<reference evidence="4 5" key="1">
    <citation type="submission" date="2015-10" db="EMBL/GenBank/DDBJ databases">
        <title>Mycobacterium gordonae draft genome assembly.</title>
        <authorList>
            <person name="Ustinova V."/>
            <person name="Smirnova T."/>
            <person name="Blagodatskikh K."/>
            <person name="Varlamov D."/>
            <person name="Larionova E."/>
            <person name="Chernousova L."/>
        </authorList>
    </citation>
    <scope>NUCLEOTIDE SEQUENCE [LARGE SCALE GENOMIC DNA]</scope>
    <source>
        <strain evidence="4 5">CTRI 14-8773</strain>
    </source>
</reference>
<dbReference type="AlphaFoldDB" id="A0A0Q2LSF1"/>
<dbReference type="InterPro" id="IPR029050">
    <property type="entry name" value="Immunoprotect_excell_Ig-like"/>
</dbReference>
<dbReference type="EMBL" id="LKTM01000179">
    <property type="protein sequence ID" value="KQH78674.1"/>
    <property type="molecule type" value="Genomic_DNA"/>
</dbReference>
<feature type="domain" description="DUF4352" evidence="3">
    <location>
        <begin position="30"/>
        <end position="142"/>
    </location>
</feature>
<evidence type="ECO:0000259" key="3">
    <source>
        <dbReference type="Pfam" id="PF11611"/>
    </source>
</evidence>
<dbReference type="Pfam" id="PF11611">
    <property type="entry name" value="DUF4352"/>
    <property type="match status" value="1"/>
</dbReference>
<sequence length="151" mass="15530">MRSNTAVVWTLAALASSGCLGAPHASNPSLNDEVRVGDLAFTVTAINLGVPQTGHRTAQGVFVVVNLAVGNRGDRPRSVYCQDQTLRDPAGKSYGNALNLDSPADVVSVGPGNTVLVKCAFDVPTGTLPAAIELRDSQYSKGVRVALLGGG</sequence>
<dbReference type="Gene3D" id="2.60.40.1240">
    <property type="match status" value="1"/>
</dbReference>
<feature type="signal peptide" evidence="2">
    <location>
        <begin position="1"/>
        <end position="21"/>
    </location>
</feature>
<protein>
    <recommendedName>
        <fullName evidence="3">DUF4352 domain-containing protein</fullName>
    </recommendedName>
</protein>